<evidence type="ECO:0000313" key="3">
    <source>
        <dbReference type="Proteomes" id="UP000092671"/>
    </source>
</evidence>
<dbReference type="Pfam" id="PF13264">
    <property type="entry name" value="DUF4055"/>
    <property type="match status" value="1"/>
</dbReference>
<dbReference type="RefSeq" id="WP_066892691.1">
    <property type="nucleotide sequence ID" value="NZ_LZDN01000006.1"/>
</dbReference>
<proteinExistence type="predicted"/>
<dbReference type="Proteomes" id="UP000092671">
    <property type="component" value="Unassembled WGS sequence"/>
</dbReference>
<accession>A0A1B8PKM3</accession>
<feature type="domain" description="DUF4055" evidence="1">
    <location>
        <begin position="251"/>
        <end position="394"/>
    </location>
</feature>
<reference evidence="2 3" key="1">
    <citation type="submission" date="2016-06" db="EMBL/GenBank/DDBJ databases">
        <title>Draft genome of Moraxella nonliquefaciens CCUG 60284.</title>
        <authorList>
            <person name="Salva-Serra F."/>
            <person name="Engstrom-Jakobsson H."/>
            <person name="Thorell K."/>
            <person name="Gonzales-Siles L."/>
            <person name="Karlsson R."/>
            <person name="Boulund F."/>
            <person name="Engstrand L."/>
            <person name="Kristiansson E."/>
            <person name="Moore E."/>
        </authorList>
    </citation>
    <scope>NUCLEOTIDE SEQUENCE [LARGE SCALE GENOMIC DNA]</scope>
    <source>
        <strain evidence="2 3">CCUG 60284</strain>
    </source>
</reference>
<dbReference type="InterPro" id="IPR025129">
    <property type="entry name" value="DUF4055"/>
</dbReference>
<dbReference type="EMBL" id="LZDN01000006">
    <property type="protein sequence ID" value="OBX51450.1"/>
    <property type="molecule type" value="Genomic_DNA"/>
</dbReference>
<sequence>MPVNSTHPDYNEALPSWVMCNDFVAGTRAVKNKGEIYLPRPNQQDDSLLAKKRYDNYLKRAVFYEYSSKVVNQYLGLAFKLDPILDIDERLDALVYDADGQGTSLYHQAQKTLEALLVNGRCGILVDYPSLAGGNNSQADDARLNVNPKLIFYPAGSIINWQDDMIVLHELVRQRQTDDPFVQDIIDQWRVLGLDEHGYYSEVWQQDDTGEFFVVPNSFSRPLDHNGKHWERIPFQIFGSQFNTFEKQKIPIEPLVHIEHGIYCNSADAENSRFMCGQIQPFLNMDAQTMDMYRNQETGEVRPFKLGSEIVLMLGEHGSFGFAQASPNTMATDGIVEKRGIISELGFQLGQASGAIKTATQAENETSAQHSQASLCVANINEGFLSLLNWCNRYTGAKHPPKFVIRQQFSQHAVDIGLLTQLSGLIDAGKLPKSVLYDKAKEFNLISGELSNDEIDGLIEQPSMTYEAFNQFRKAQGSSVK</sequence>
<evidence type="ECO:0000313" key="2">
    <source>
        <dbReference type="EMBL" id="OBX51450.1"/>
    </source>
</evidence>
<protein>
    <recommendedName>
        <fullName evidence="1">DUF4055 domain-containing protein</fullName>
    </recommendedName>
</protein>
<dbReference type="AlphaFoldDB" id="A0A1B8PKM3"/>
<evidence type="ECO:0000259" key="1">
    <source>
        <dbReference type="Pfam" id="PF13264"/>
    </source>
</evidence>
<gene>
    <name evidence="2" type="ORF">A9Z60_07635</name>
</gene>
<organism evidence="2 3">
    <name type="scientific">Moraxella nonliquefaciens</name>
    <dbReference type="NCBI Taxonomy" id="478"/>
    <lineage>
        <taxon>Bacteria</taxon>
        <taxon>Pseudomonadati</taxon>
        <taxon>Pseudomonadota</taxon>
        <taxon>Gammaproteobacteria</taxon>
        <taxon>Moraxellales</taxon>
        <taxon>Moraxellaceae</taxon>
        <taxon>Moraxella</taxon>
    </lineage>
</organism>
<name>A0A1B8PKM3_MORNO</name>
<dbReference type="OrthoDB" id="6668483at2"/>
<comment type="caution">
    <text evidence="2">The sequence shown here is derived from an EMBL/GenBank/DDBJ whole genome shotgun (WGS) entry which is preliminary data.</text>
</comment>